<keyword evidence="1" id="KW-0732">Signal</keyword>
<keyword evidence="2" id="KW-0812">Transmembrane</keyword>
<keyword evidence="2" id="KW-0472">Membrane</keyword>
<feature type="transmembrane region" description="Helical" evidence="2">
    <location>
        <begin position="1127"/>
        <end position="1148"/>
    </location>
</feature>
<sequence length="1161" mass="129577">MLIVLFALSNLYFGAAQELRIPSSGELPEGAYIKGLYHLQADDPAGQYIKESNGILSYDTFNTAASEFYFWGIENAFKGTFQLYSARIGSEGKPLSITNDGTTRFATTVDEDRSHLLLQMYPEGPTNDSNNPKASKAIIVTESLTEYSDTNCKCNVLQIEGNSKFKIIRSENDSFNEYRPIVFEKASINNTGIISEINDQTIITQPETQHFQNFVSTNFYVKNFAEDDFKVNITPGTQGTIGFLHYTHHHYTKNVFANAKPQIGIKIIDDKISLFYLSGNQPLPFSQEGIGHEILTDFVFGQDITFGFSGQDVFVASQGDKVFELKGAVPTEFFFNQSITRTARAIARLKKGEITIASTPKNFLIGSANDKGDNDGSNFISTNAYLPYNQGKAFVNTFNWQQTQWDVRYIGDNGLVEERVFSPFYSNEIDFAGISAKYSPNGSYLGGEDFSAVEGWELIKSNLGYNADGTKRNQASVYPYAILYDRISGTLRVFMYTKNESIANQLTISLKMDRGLPGNQSNDPSYTPKLWGGLQQFEALNNSESSAYSRSLPYLASPGRSWYFADFVMEYDPCIDFFESSIKINVTKTTQGDLTMIGRLEGGAIPAGTQEYDDWQNNKDKFLLGAMDNDFGELENTLGDVTFNQYENFNAKEFTEEITGTLEGKEIQAWEKEAARLEWEGKNQIANAEIADGSFKIAEGVAKIAEGAAKMNSNPLKFLGFKIGEGGAKIAQGAAKIGQGGATVAKGSSRKKVAYARKLYYDNIKDKTKRSDQNIKLSIPPPRPQAVFGEIALKGTLSIETTLINAEFIATPGAKNSDNTPEWYNNGTRGAAPLYNKDMGKFSLLKSPKFGIKIIHDKSFGYSAYLKTKEKPYIVHNAQALGKLDDIFKIAVHVETFNRTGKRISGFTSNGHTNFFGNDINNPLPGDMDITSLIDWEQIEKNIRANGDINTELSSWIRVSYEIWSLTLSNIKSRDLARVFANGDNYYRGESEFHFSKEEAASLYHFENRAKQLANAQFNEYTFVDNSDWGLQYNLYNTQSDFEDLMHQYCASLNSNAKRSNPAPEDLPETIPLLKTQEDLSVYPNPSKLVTNFNLNTHEQGKVLISLLDMSGKELLKTDDFLNGRDLLTGTISIQALIPGIYILKVILPSGKRITRKIIKN</sequence>
<organism evidence="4 5">
    <name type="scientific">Aquimarina aggregata</name>
    <dbReference type="NCBI Taxonomy" id="1642818"/>
    <lineage>
        <taxon>Bacteria</taxon>
        <taxon>Pseudomonadati</taxon>
        <taxon>Bacteroidota</taxon>
        <taxon>Flavobacteriia</taxon>
        <taxon>Flavobacteriales</taxon>
        <taxon>Flavobacteriaceae</taxon>
        <taxon>Aquimarina</taxon>
    </lineage>
</organism>
<comment type="caution">
    <text evidence="4">The sequence shown here is derived from an EMBL/GenBank/DDBJ whole genome shotgun (WGS) entry which is preliminary data.</text>
</comment>
<dbReference type="InterPro" id="IPR026444">
    <property type="entry name" value="Secre_tail"/>
</dbReference>
<evidence type="ECO:0000259" key="3">
    <source>
        <dbReference type="Pfam" id="PF18962"/>
    </source>
</evidence>
<evidence type="ECO:0000256" key="1">
    <source>
        <dbReference type="ARBA" id="ARBA00022729"/>
    </source>
</evidence>
<dbReference type="AlphaFoldDB" id="A0A163A606"/>
<dbReference type="EMBL" id="LQRT01000013">
    <property type="protein sequence ID" value="KZS40291.1"/>
    <property type="molecule type" value="Genomic_DNA"/>
</dbReference>
<dbReference type="STRING" id="1642818.AWE51_04870"/>
<evidence type="ECO:0000313" key="5">
    <source>
        <dbReference type="Proteomes" id="UP000076715"/>
    </source>
</evidence>
<dbReference type="Pfam" id="PF18962">
    <property type="entry name" value="Por_Secre_tail"/>
    <property type="match status" value="1"/>
</dbReference>
<gene>
    <name evidence="4" type="ORF">AWE51_04870</name>
</gene>
<name>A0A163A606_9FLAO</name>
<reference evidence="4 5" key="1">
    <citation type="submission" date="2016-01" db="EMBL/GenBank/DDBJ databases">
        <title>The draft genome sequence of Aquimarina sp. RZW4-3-2.</title>
        <authorList>
            <person name="Wang Y."/>
        </authorList>
    </citation>
    <scope>NUCLEOTIDE SEQUENCE [LARGE SCALE GENOMIC DNA]</scope>
    <source>
        <strain evidence="4 5">RZW4-3-2</strain>
    </source>
</reference>
<keyword evidence="5" id="KW-1185">Reference proteome</keyword>
<accession>A0A163A606</accession>
<keyword evidence="2" id="KW-1133">Transmembrane helix</keyword>
<proteinExistence type="predicted"/>
<protein>
    <recommendedName>
        <fullName evidence="3">Secretion system C-terminal sorting domain-containing protein</fullName>
    </recommendedName>
</protein>
<evidence type="ECO:0000256" key="2">
    <source>
        <dbReference type="SAM" id="Phobius"/>
    </source>
</evidence>
<dbReference type="Proteomes" id="UP000076715">
    <property type="component" value="Unassembled WGS sequence"/>
</dbReference>
<feature type="domain" description="Secretion system C-terminal sorting" evidence="3">
    <location>
        <begin position="1082"/>
        <end position="1159"/>
    </location>
</feature>
<dbReference type="NCBIfam" id="TIGR04183">
    <property type="entry name" value="Por_Secre_tail"/>
    <property type="match status" value="1"/>
</dbReference>
<evidence type="ECO:0000313" key="4">
    <source>
        <dbReference type="EMBL" id="KZS40291.1"/>
    </source>
</evidence>